<evidence type="ECO:0000313" key="3">
    <source>
        <dbReference type="Proteomes" id="UP000014540"/>
    </source>
</evidence>
<dbReference type="PROSITE" id="PS50005">
    <property type="entry name" value="TPR"/>
    <property type="match status" value="1"/>
</dbReference>
<dbReference type="Pfam" id="PF13432">
    <property type="entry name" value="TPR_16"/>
    <property type="match status" value="1"/>
</dbReference>
<keyword evidence="3" id="KW-1185">Reference proteome</keyword>
<reference evidence="2" key="1">
    <citation type="submission" date="2013-04" db="EMBL/GenBank/DDBJ databases">
        <authorList>
            <person name="Harkins D.M."/>
            <person name="Durkin A.S."/>
            <person name="Selengut J.D."/>
            <person name="Sanka R."/>
            <person name="DePew J."/>
            <person name="Purushe J."/>
            <person name="Ahmed A."/>
            <person name="van der Linden H."/>
            <person name="Goris M.G.A."/>
            <person name="Hartskeerl R.A."/>
            <person name="Vinetz J.M."/>
            <person name="Sutton G.G."/>
            <person name="Nelson W.C."/>
            <person name="Fouts D.E."/>
        </authorList>
    </citation>
    <scope>NUCLEOTIDE SEQUENCE [LARGE SCALE GENOMIC DNA]</scope>
    <source>
        <strain evidence="2">BUT 6</strain>
    </source>
</reference>
<name>S3UZ61_9LEPT</name>
<dbReference type="Proteomes" id="UP000014540">
    <property type="component" value="Unassembled WGS sequence"/>
</dbReference>
<dbReference type="SUPFAM" id="SSF48452">
    <property type="entry name" value="TPR-like"/>
    <property type="match status" value="2"/>
</dbReference>
<dbReference type="Pfam" id="PF14559">
    <property type="entry name" value="TPR_19"/>
    <property type="match status" value="1"/>
</dbReference>
<accession>S3UZ61</accession>
<dbReference type="STRING" id="1193011.LEP1GSC058_0496"/>
<dbReference type="PANTHER" id="PTHR12558:SF13">
    <property type="entry name" value="CELL DIVISION CYCLE PROTEIN 27 HOMOLOG"/>
    <property type="match status" value="1"/>
</dbReference>
<dbReference type="Gene3D" id="1.25.40.10">
    <property type="entry name" value="Tetratricopeptide repeat domain"/>
    <property type="match status" value="3"/>
</dbReference>
<proteinExistence type="predicted"/>
<evidence type="ECO:0000313" key="2">
    <source>
        <dbReference type="EMBL" id="EPG75716.1"/>
    </source>
</evidence>
<dbReference type="PANTHER" id="PTHR12558">
    <property type="entry name" value="CELL DIVISION CYCLE 16,23,27"/>
    <property type="match status" value="1"/>
</dbReference>
<gene>
    <name evidence="2" type="ORF">LEP1GSC058_0496</name>
</gene>
<sequence>MLRPSSQAYTRPGIMKLASTIPILLLTANAFFSLLGAPIDSGQKLLCRDVDSSGRTRSVWPSFFLSMALDILNESRRLEGRERGERTLKALAEFEKYVRCSEAVGNSVSAVARWNKAMAHYSIGQLKEALQEADLAEKSDPNFKESYILKASIFYEQAEYQKTSDYLEENLSRFPMDSYVYYLLSSSNIAIQNNAKSILYLTSLNDAIEKKEGNPKYKEFVSLSLGKIYFAQGQNSKAYFYLSSYLQQKPEAWEIRFLLAGVLNQLGKFSQAKKELLRILAQVKGNSSVEMMLGEMYFVESRSMSSAYFEELKKNGKLYKGSVLYGLYCVLTSRYEEAKKIIYPMREKYPRRLWVRLAVLEILKHQPDLKGEVYSKELVETAEIALQSQLWNLSETLMQESIDIASKDGSPKSVLASRYNFLATIYEQSGSVYRAIVAIRKSIELSESSDEVRKYRLHLAFLLRGKPPGKAKEAEQITKEIIKEDPKNSYAHYLLGVILSQAEDFSGSQGAFEEAIQLDPKTAIYYFYRAISLEKLGKIQEMELDLRKSMDLDPENPIAYNYLGYYLSESGNRLDEAFSLIRKAVELAPDNEAYQDSLGWIYYKRGMLDDALLHLNLAYQILQEKNESDPTICEHLGDLHFERGELGDSRIYWEKSGKLFQKKDDRARIREKLERLRMKPVKIKP</sequence>
<evidence type="ECO:0000256" key="1">
    <source>
        <dbReference type="PROSITE-ProRule" id="PRU00339"/>
    </source>
</evidence>
<comment type="caution">
    <text evidence="2">The sequence shown here is derived from an EMBL/GenBank/DDBJ whole genome shotgun (WGS) entry which is preliminary data.</text>
</comment>
<organism evidence="2 3">
    <name type="scientific">Leptospira fainei serovar Hurstbridge str. BUT 6</name>
    <dbReference type="NCBI Taxonomy" id="1193011"/>
    <lineage>
        <taxon>Bacteria</taxon>
        <taxon>Pseudomonadati</taxon>
        <taxon>Spirochaetota</taxon>
        <taxon>Spirochaetia</taxon>
        <taxon>Leptospirales</taxon>
        <taxon>Leptospiraceae</taxon>
        <taxon>Leptospira</taxon>
    </lineage>
</organism>
<dbReference type="Pfam" id="PF13181">
    <property type="entry name" value="TPR_8"/>
    <property type="match status" value="1"/>
</dbReference>
<dbReference type="InterPro" id="IPR019734">
    <property type="entry name" value="TPR_rpt"/>
</dbReference>
<dbReference type="EMBL" id="AKWZ02000002">
    <property type="protein sequence ID" value="EPG75716.1"/>
    <property type="molecule type" value="Genomic_DNA"/>
</dbReference>
<dbReference type="InterPro" id="IPR011990">
    <property type="entry name" value="TPR-like_helical_dom_sf"/>
</dbReference>
<feature type="repeat" description="TPR" evidence="1">
    <location>
        <begin position="489"/>
        <end position="522"/>
    </location>
</feature>
<protein>
    <submittedName>
        <fullName evidence="2">Tetratricopeptide repeat protein</fullName>
    </submittedName>
</protein>
<dbReference type="SUPFAM" id="SSF81901">
    <property type="entry name" value="HCP-like"/>
    <property type="match status" value="1"/>
</dbReference>
<keyword evidence="1" id="KW-0802">TPR repeat</keyword>
<dbReference type="SMART" id="SM00028">
    <property type="entry name" value="TPR"/>
    <property type="match status" value="10"/>
</dbReference>
<dbReference type="AlphaFoldDB" id="S3UZ61"/>